<keyword evidence="13" id="KW-1185">Reference proteome</keyword>
<name>A0A9D3PM04_MEGAT</name>
<dbReference type="FunFam" id="2.60.40.10:FF:002026">
    <property type="entry name" value="Prostaglandin F2 receptor inhibitor"/>
    <property type="match status" value="1"/>
</dbReference>
<dbReference type="GO" id="GO:0016020">
    <property type="term" value="C:membrane"/>
    <property type="evidence" value="ECO:0007669"/>
    <property type="project" value="UniProtKB-SubCell"/>
</dbReference>
<evidence type="ECO:0000256" key="4">
    <source>
        <dbReference type="ARBA" id="ARBA00022737"/>
    </source>
</evidence>
<evidence type="ECO:0000256" key="6">
    <source>
        <dbReference type="ARBA" id="ARBA00023136"/>
    </source>
</evidence>
<protein>
    <recommendedName>
        <fullName evidence="11">Ig-like domain-containing protein</fullName>
    </recommendedName>
</protein>
<keyword evidence="8" id="KW-0393">Immunoglobulin domain</keyword>
<organism evidence="12 13">
    <name type="scientific">Megalops atlanticus</name>
    <name type="common">Tarpon</name>
    <name type="synonym">Clupea gigantea</name>
    <dbReference type="NCBI Taxonomy" id="7932"/>
    <lineage>
        <taxon>Eukaryota</taxon>
        <taxon>Metazoa</taxon>
        <taxon>Chordata</taxon>
        <taxon>Craniata</taxon>
        <taxon>Vertebrata</taxon>
        <taxon>Euteleostomi</taxon>
        <taxon>Actinopterygii</taxon>
        <taxon>Neopterygii</taxon>
        <taxon>Teleostei</taxon>
        <taxon>Elopiformes</taxon>
        <taxon>Megalopidae</taxon>
        <taxon>Megalops</taxon>
    </lineage>
</organism>
<evidence type="ECO:0000256" key="7">
    <source>
        <dbReference type="ARBA" id="ARBA00023157"/>
    </source>
</evidence>
<feature type="chain" id="PRO_5038626667" description="Ig-like domain-containing protein" evidence="10">
    <location>
        <begin position="21"/>
        <end position="868"/>
    </location>
</feature>
<dbReference type="Gene3D" id="2.60.40.10">
    <property type="entry name" value="Immunoglobulins"/>
    <property type="match status" value="5"/>
</dbReference>
<keyword evidence="3 10" id="KW-0732">Signal</keyword>
<evidence type="ECO:0000256" key="2">
    <source>
        <dbReference type="ARBA" id="ARBA00022692"/>
    </source>
</evidence>
<dbReference type="InterPro" id="IPR003598">
    <property type="entry name" value="Ig_sub2"/>
</dbReference>
<keyword evidence="2 9" id="KW-0812">Transmembrane</keyword>
<evidence type="ECO:0000313" key="12">
    <source>
        <dbReference type="EMBL" id="KAG7463640.1"/>
    </source>
</evidence>
<evidence type="ECO:0000259" key="11">
    <source>
        <dbReference type="PROSITE" id="PS50835"/>
    </source>
</evidence>
<sequence>MKNTVFVYFVLFLMMGLCQGRVVKVAQGPLTRVVGQPVSLRCDVSDYDGPLEQDFEWQLLRGGQWLKIISTFDVTFTDPSLQGRVDSHDIAMERLGDSAVELRIRSARAEDSATYRCSTPSTDTDISGNYEAEVQLRVIGDSLKVAPSAPPAVVPEGSPFGLRCNATRNPSERTHLSVTWSLRKGASSEDILTFGPDGKVTVGSGFTQRYAGGGLRLHPRGDGEFGLALTEALPADQGVYVCTGREWVQEGDGVWQKIQEKKVEMGEVRVTPTAQSMTVTVEDNTTLSVDETLNLTCTVAADDLDAVSLEVAWLVVPSAGAGSTGPQVLVQMGRNGVVPDGSELVGVSRVETGSFRLTMRGVDRSDSGLYSCRVRAWIRKSSGEWYQAAEKTSDPVQVLVTLIEPDFRVTLRTVVTPKLSGDPTELECGVTDVSRLGEGRLGVSWHYTENTPSDAPASTHAIAALDERGNLQLWDEYRERAEKGHLTLSRVKPDTFKLRLLHTQDSDRGAYSCTVSAWTYSQKGGWKKSKDVHSEPLDLAWTYKNPRLGVVARRLRETSTAGSTFEMSCQVIEQNLQSPEYSVLIRVEETVGGPTRKIMSLSKDSILQLEDWKELDRLDSVVLEKTGPLEFRFRLYRAQVSDRGFYFCDISAWTRGPGSGNNWTKAISAESNKIEIDFPETGPSFNVSIRSDTTNVFPGETAKMQCDVTIQGPTPNADDVSYEVKWFLSRSWGPEGAVLLASMDRWGTVRKSPRNGSSDCSLERTGGRSFGLSIHSTADGDSGQYHCTATPWLRSPAGAWARGHDLTSSTVFLTVNLALWDSMKQPLLYGAGASLAVGLLSVLLGLICARCCCRRSLHTPLDVHMEMD</sequence>
<dbReference type="InterPro" id="IPR003599">
    <property type="entry name" value="Ig_sub"/>
</dbReference>
<evidence type="ECO:0000256" key="8">
    <source>
        <dbReference type="ARBA" id="ARBA00023319"/>
    </source>
</evidence>
<dbReference type="AlphaFoldDB" id="A0A9D3PM04"/>
<feature type="signal peptide" evidence="10">
    <location>
        <begin position="1"/>
        <end position="20"/>
    </location>
</feature>
<dbReference type="InterPro" id="IPR007110">
    <property type="entry name" value="Ig-like_dom"/>
</dbReference>
<gene>
    <name evidence="12" type="ORF">MATL_G00178840</name>
</gene>
<dbReference type="EMBL" id="JAFDVH010000015">
    <property type="protein sequence ID" value="KAG7463640.1"/>
    <property type="molecule type" value="Genomic_DNA"/>
</dbReference>
<evidence type="ECO:0000256" key="10">
    <source>
        <dbReference type="SAM" id="SignalP"/>
    </source>
</evidence>
<evidence type="ECO:0000256" key="3">
    <source>
        <dbReference type="ARBA" id="ARBA00022729"/>
    </source>
</evidence>
<dbReference type="InterPro" id="IPR051102">
    <property type="entry name" value="IgSF_V-set/TM_domain"/>
</dbReference>
<dbReference type="Proteomes" id="UP001046870">
    <property type="component" value="Chromosome 15"/>
</dbReference>
<comment type="subcellular location">
    <subcellularLocation>
        <location evidence="1">Membrane</location>
        <topology evidence="1">Single-pass membrane protein</topology>
    </subcellularLocation>
</comment>
<dbReference type="SUPFAM" id="SSF48726">
    <property type="entry name" value="Immunoglobulin"/>
    <property type="match status" value="4"/>
</dbReference>
<feature type="domain" description="Ig-like" evidence="11">
    <location>
        <begin position="683"/>
        <end position="790"/>
    </location>
</feature>
<reference evidence="12" key="1">
    <citation type="submission" date="2021-01" db="EMBL/GenBank/DDBJ databases">
        <authorList>
            <person name="Zahm M."/>
            <person name="Roques C."/>
            <person name="Cabau C."/>
            <person name="Klopp C."/>
            <person name="Donnadieu C."/>
            <person name="Jouanno E."/>
            <person name="Lampietro C."/>
            <person name="Louis A."/>
            <person name="Herpin A."/>
            <person name="Echchiki A."/>
            <person name="Berthelot C."/>
            <person name="Parey E."/>
            <person name="Roest-Crollius H."/>
            <person name="Braasch I."/>
            <person name="Postlethwait J."/>
            <person name="Bobe J."/>
            <person name="Montfort J."/>
            <person name="Bouchez O."/>
            <person name="Begum T."/>
            <person name="Mejri S."/>
            <person name="Adams A."/>
            <person name="Chen W.-J."/>
            <person name="Guiguen Y."/>
        </authorList>
    </citation>
    <scope>NUCLEOTIDE SEQUENCE</scope>
    <source>
        <strain evidence="12">YG-15Mar2019-1</strain>
        <tissue evidence="12">Brain</tissue>
    </source>
</reference>
<dbReference type="SMART" id="SM00406">
    <property type="entry name" value="IGv"/>
    <property type="match status" value="2"/>
</dbReference>
<dbReference type="InterPro" id="IPR013783">
    <property type="entry name" value="Ig-like_fold"/>
</dbReference>
<evidence type="ECO:0000313" key="13">
    <source>
        <dbReference type="Proteomes" id="UP001046870"/>
    </source>
</evidence>
<feature type="domain" description="Ig-like" evidence="11">
    <location>
        <begin position="405"/>
        <end position="533"/>
    </location>
</feature>
<evidence type="ECO:0000256" key="1">
    <source>
        <dbReference type="ARBA" id="ARBA00004167"/>
    </source>
</evidence>
<dbReference type="Pfam" id="PF07686">
    <property type="entry name" value="V-set"/>
    <property type="match status" value="2"/>
</dbReference>
<keyword evidence="4" id="KW-0677">Repeat</keyword>
<comment type="caution">
    <text evidence="12">The sequence shown here is derived from an EMBL/GenBank/DDBJ whole genome shotgun (WGS) entry which is preliminary data.</text>
</comment>
<keyword evidence="6 9" id="KW-0472">Membrane</keyword>
<accession>A0A9D3PM04</accession>
<dbReference type="InterPro" id="IPR036179">
    <property type="entry name" value="Ig-like_dom_sf"/>
</dbReference>
<keyword evidence="7" id="KW-1015">Disulfide bond</keyword>
<keyword evidence="5 9" id="KW-1133">Transmembrane helix</keyword>
<dbReference type="InterPro" id="IPR013106">
    <property type="entry name" value="Ig_V-set"/>
</dbReference>
<feature type="domain" description="Ig-like" evidence="11">
    <location>
        <begin position="147"/>
        <end position="243"/>
    </location>
</feature>
<feature type="transmembrane region" description="Helical" evidence="9">
    <location>
        <begin position="827"/>
        <end position="849"/>
    </location>
</feature>
<dbReference type="OrthoDB" id="9873136at2759"/>
<dbReference type="SMART" id="SM00409">
    <property type="entry name" value="IG"/>
    <property type="match status" value="6"/>
</dbReference>
<dbReference type="FunFam" id="2.60.40.10:FF:000191">
    <property type="entry name" value="Immunoglobulin superfamily member 3"/>
    <property type="match status" value="1"/>
</dbReference>
<feature type="domain" description="Ig-like" evidence="11">
    <location>
        <begin position="35"/>
        <end position="127"/>
    </location>
</feature>
<dbReference type="SMART" id="SM00408">
    <property type="entry name" value="IGc2"/>
    <property type="match status" value="3"/>
</dbReference>
<dbReference type="PANTHER" id="PTHR12207:SF3">
    <property type="entry name" value="PROSTAGLANDIN F2 RECEPTOR NEGATIVE REGULATOR"/>
    <property type="match status" value="1"/>
</dbReference>
<dbReference type="PANTHER" id="PTHR12207">
    <property type="entry name" value="V-SET AND TRANSMEMBRANE DOMAIN-CONTAINING PROTEIN"/>
    <property type="match status" value="1"/>
</dbReference>
<feature type="domain" description="Ig-like" evidence="11">
    <location>
        <begin position="272"/>
        <end position="374"/>
    </location>
</feature>
<dbReference type="PROSITE" id="PS50835">
    <property type="entry name" value="IG_LIKE"/>
    <property type="match status" value="5"/>
</dbReference>
<evidence type="ECO:0000256" key="5">
    <source>
        <dbReference type="ARBA" id="ARBA00022989"/>
    </source>
</evidence>
<evidence type="ECO:0000256" key="9">
    <source>
        <dbReference type="SAM" id="Phobius"/>
    </source>
</evidence>
<proteinExistence type="predicted"/>